<proteinExistence type="predicted"/>
<dbReference type="AlphaFoldDB" id="A0A7J6PXR8"/>
<evidence type="ECO:0000313" key="1">
    <source>
        <dbReference type="EMBL" id="KAF4700858.1"/>
    </source>
</evidence>
<dbReference type="Proteomes" id="UP000553632">
    <property type="component" value="Unassembled WGS sequence"/>
</dbReference>
<dbReference type="PANTHER" id="PTHR33050">
    <property type="entry name" value="REVERSE TRANSCRIPTASE DOMAIN-CONTAINING PROTEIN"/>
    <property type="match status" value="1"/>
</dbReference>
<reference evidence="1 2" key="1">
    <citation type="submission" date="2020-04" db="EMBL/GenBank/DDBJ databases">
        <title>Perkinsus olseni comparative genomics.</title>
        <authorList>
            <person name="Bogema D.R."/>
        </authorList>
    </citation>
    <scope>NUCLEOTIDE SEQUENCE [LARGE SCALE GENOMIC DNA]</scope>
    <source>
        <strain evidence="1 2">ATCC PRA-207</strain>
    </source>
</reference>
<feature type="non-terminal residue" evidence="1">
    <location>
        <position position="1"/>
    </location>
</feature>
<evidence type="ECO:0000313" key="2">
    <source>
        <dbReference type="Proteomes" id="UP000553632"/>
    </source>
</evidence>
<dbReference type="OMA" id="ICDAREN"/>
<dbReference type="EMBL" id="JABANO010037012">
    <property type="protein sequence ID" value="KAF4700858.1"/>
    <property type="molecule type" value="Genomic_DNA"/>
</dbReference>
<dbReference type="PANTHER" id="PTHR33050:SF7">
    <property type="entry name" value="RIBONUCLEASE H"/>
    <property type="match status" value="1"/>
</dbReference>
<accession>A0A7J6PXR8</accession>
<gene>
    <name evidence="1" type="ORF">FOZ63_005727</name>
</gene>
<keyword evidence="2" id="KW-1185">Reference proteome</keyword>
<dbReference type="SUPFAM" id="SSF56672">
    <property type="entry name" value="DNA/RNA polymerases"/>
    <property type="match status" value="1"/>
</dbReference>
<dbReference type="InterPro" id="IPR043502">
    <property type="entry name" value="DNA/RNA_pol_sf"/>
</dbReference>
<dbReference type="InterPro" id="IPR052055">
    <property type="entry name" value="Hepadnavirus_pol/RT"/>
</dbReference>
<comment type="caution">
    <text evidence="1">The sequence shown here is derived from an EMBL/GenBank/DDBJ whole genome shotgun (WGS) entry which is preliminary data.</text>
</comment>
<feature type="non-terminal residue" evidence="1">
    <location>
        <position position="430"/>
    </location>
</feature>
<sequence length="430" mass="47544">NTWALLKSERQAGFCSFFDNVDALCEAVGSKDIVVTKIALATKPHTSPPKFRLICDARENRSNTLVKCSERIVLPRIADAVQNVHELAEIGGWSGIECLSADFQNAFKLIPINSAERRFHICFFQGVWILFHVLMFGVKSSPLVWCRYSSAACHKLLSMLELAEKALSSGPAVCSKLLRRLCGKLCWSGQVVPFVHSLLGPLWKAVSAAEGKCRKSPSWVLVSSVRRSLLWFKCFLERAHRVAEASERLFSREYWLPSEPGPVAELVVDASPWGLGGFLSIDGSIEYYFHDTISQHDVEKFGAAVGDHRYQGLWEALALLVGVRLWRKRLPLSVSLLCRSDSRTAIGAALKLRSSSPSVNAIMAEIAWECACDMRVLSMSYSHVSGCANGIADRLSRMAAPLSSGGIPVELRGASRTVCPPRDEKFWMIA</sequence>
<organism evidence="1 2">
    <name type="scientific">Perkinsus olseni</name>
    <name type="common">Perkinsus atlanticus</name>
    <dbReference type="NCBI Taxonomy" id="32597"/>
    <lineage>
        <taxon>Eukaryota</taxon>
        <taxon>Sar</taxon>
        <taxon>Alveolata</taxon>
        <taxon>Perkinsozoa</taxon>
        <taxon>Perkinsea</taxon>
        <taxon>Perkinsida</taxon>
        <taxon>Perkinsidae</taxon>
        <taxon>Perkinsus</taxon>
    </lineage>
</organism>
<name>A0A7J6PXR8_PEROL</name>
<protein>
    <submittedName>
        <fullName evidence="1">Uncharacterized protein</fullName>
    </submittedName>
</protein>